<dbReference type="EMBL" id="CAICTM010001508">
    <property type="protein sequence ID" value="CAB9524232.1"/>
    <property type="molecule type" value="Genomic_DNA"/>
</dbReference>
<keyword evidence="3" id="KW-1185">Reference proteome</keyword>
<evidence type="ECO:0000313" key="2">
    <source>
        <dbReference type="EMBL" id="CAB9524232.1"/>
    </source>
</evidence>
<gene>
    <name evidence="2" type="ORF">SEMRO_1510_G278630.1</name>
</gene>
<name>A0A9N8HSZ4_9STRA</name>
<dbReference type="AlphaFoldDB" id="A0A9N8HSZ4"/>
<accession>A0A9N8HSZ4</accession>
<reference evidence="2" key="1">
    <citation type="submission" date="2020-06" db="EMBL/GenBank/DDBJ databases">
        <authorList>
            <consortium name="Plant Systems Biology data submission"/>
        </authorList>
    </citation>
    <scope>NUCLEOTIDE SEQUENCE</scope>
    <source>
        <strain evidence="2">D6</strain>
    </source>
</reference>
<feature type="region of interest" description="Disordered" evidence="1">
    <location>
        <begin position="31"/>
        <end position="51"/>
    </location>
</feature>
<comment type="caution">
    <text evidence="2">The sequence shown here is derived from an EMBL/GenBank/DDBJ whole genome shotgun (WGS) entry which is preliminary data.</text>
</comment>
<organism evidence="2 3">
    <name type="scientific">Seminavis robusta</name>
    <dbReference type="NCBI Taxonomy" id="568900"/>
    <lineage>
        <taxon>Eukaryota</taxon>
        <taxon>Sar</taxon>
        <taxon>Stramenopiles</taxon>
        <taxon>Ochrophyta</taxon>
        <taxon>Bacillariophyta</taxon>
        <taxon>Bacillariophyceae</taxon>
        <taxon>Bacillariophycidae</taxon>
        <taxon>Naviculales</taxon>
        <taxon>Naviculaceae</taxon>
        <taxon>Seminavis</taxon>
    </lineage>
</organism>
<evidence type="ECO:0000313" key="3">
    <source>
        <dbReference type="Proteomes" id="UP001153069"/>
    </source>
</evidence>
<evidence type="ECO:0000256" key="1">
    <source>
        <dbReference type="SAM" id="MobiDB-lite"/>
    </source>
</evidence>
<feature type="region of interest" description="Disordered" evidence="1">
    <location>
        <begin position="110"/>
        <end position="130"/>
    </location>
</feature>
<feature type="compositionally biased region" description="Acidic residues" evidence="1">
    <location>
        <begin position="115"/>
        <end position="124"/>
    </location>
</feature>
<protein>
    <submittedName>
        <fullName evidence="2">Uncharacterized protein</fullName>
    </submittedName>
</protein>
<proteinExistence type="predicted"/>
<sequence>MTGAEVAEDEAKGWGIMDRYNKTVSGEPVKSRYRYGKQSKTSSSLEDDDVPIREIEVHPNEGNVGAMMHEAGEMLSVVLGKLGLPQDFKSLAEALEFKELKGDVSCLVFGGNSYDETDDDDDYEKDSNSF</sequence>
<dbReference type="Proteomes" id="UP001153069">
    <property type="component" value="Unassembled WGS sequence"/>
</dbReference>